<dbReference type="PANTHER" id="PTHR30146:SF109">
    <property type="entry name" value="HTH-TYPE TRANSCRIPTIONAL REGULATOR GALS"/>
    <property type="match status" value="1"/>
</dbReference>
<organism evidence="6 7">
    <name type="scientific">Agromyces archimandritae</name>
    <dbReference type="NCBI Taxonomy" id="2781962"/>
    <lineage>
        <taxon>Bacteria</taxon>
        <taxon>Bacillati</taxon>
        <taxon>Actinomycetota</taxon>
        <taxon>Actinomycetes</taxon>
        <taxon>Micrococcales</taxon>
        <taxon>Microbacteriaceae</taxon>
        <taxon>Agromyces</taxon>
    </lineage>
</organism>
<feature type="region of interest" description="Disordered" evidence="4">
    <location>
        <begin position="1"/>
        <end position="46"/>
    </location>
</feature>
<dbReference type="KEGG" id="aarc:G127AT_09320"/>
<dbReference type="SUPFAM" id="SSF53822">
    <property type="entry name" value="Periplasmic binding protein-like I"/>
    <property type="match status" value="1"/>
</dbReference>
<sequence length="403" mass="40549">MLRAAVPGAGAPADRRRGCERGRKRRRPRSGGSAGGGGAAASAPEPSAAPTLEAVAALAGVSRATVSRVVNGSPKVKPAAAEAVHAAIAELGYVPNRAARSLASRRTQAIALVVPESVARVFADPFFASIVQGVALALAPTDYTLTMLIESEQDPGKTRRYLAGGNVDGAIVVSHHTGDHSFAELNRSLPVVFGGRPLDASAESGYSVDVDNVGAAADAARHLIARGRRHLATIAGPQDMPPGVDRLAGFRAGAGAASGAGASAAAGAEDAGASASAGAAGMSGAAVLVEYGDFSPASGAAAMRRLLERGEPIDAVFTANDQMALGACTAIRDAGLTVPGDIAVVGFDDDLSAATASPPLTTVHQPSVEMGAEMARILVRLIEGEEVPRLTLLPTRLVVRASS</sequence>
<dbReference type="GO" id="GO:0003700">
    <property type="term" value="F:DNA-binding transcription factor activity"/>
    <property type="evidence" value="ECO:0007669"/>
    <property type="project" value="TreeGrafter"/>
</dbReference>
<dbReference type="SUPFAM" id="SSF47413">
    <property type="entry name" value="lambda repressor-like DNA-binding domains"/>
    <property type="match status" value="1"/>
</dbReference>
<dbReference type="Pfam" id="PF00356">
    <property type="entry name" value="LacI"/>
    <property type="match status" value="1"/>
</dbReference>
<keyword evidence="7" id="KW-1185">Reference proteome</keyword>
<dbReference type="Proteomes" id="UP000671914">
    <property type="component" value="Chromosome"/>
</dbReference>
<dbReference type="GO" id="GO:0000976">
    <property type="term" value="F:transcription cis-regulatory region binding"/>
    <property type="evidence" value="ECO:0007669"/>
    <property type="project" value="TreeGrafter"/>
</dbReference>
<dbReference type="CDD" id="cd01392">
    <property type="entry name" value="HTH_LacI"/>
    <property type="match status" value="1"/>
</dbReference>
<dbReference type="EMBL" id="CP071696">
    <property type="protein sequence ID" value="QTX03554.1"/>
    <property type="molecule type" value="Genomic_DNA"/>
</dbReference>
<evidence type="ECO:0000256" key="2">
    <source>
        <dbReference type="ARBA" id="ARBA00023125"/>
    </source>
</evidence>
<evidence type="ECO:0000259" key="5">
    <source>
        <dbReference type="PROSITE" id="PS50932"/>
    </source>
</evidence>
<dbReference type="InterPro" id="IPR010982">
    <property type="entry name" value="Lambda_DNA-bd_dom_sf"/>
</dbReference>
<evidence type="ECO:0000313" key="7">
    <source>
        <dbReference type="Proteomes" id="UP000671914"/>
    </source>
</evidence>
<dbReference type="InterPro" id="IPR028082">
    <property type="entry name" value="Peripla_BP_I"/>
</dbReference>
<dbReference type="InterPro" id="IPR046335">
    <property type="entry name" value="LacI/GalR-like_sensor"/>
</dbReference>
<dbReference type="PANTHER" id="PTHR30146">
    <property type="entry name" value="LACI-RELATED TRANSCRIPTIONAL REPRESSOR"/>
    <property type="match status" value="1"/>
</dbReference>
<accession>A0A975FKB2</accession>
<evidence type="ECO:0000313" key="6">
    <source>
        <dbReference type="EMBL" id="QTX03554.1"/>
    </source>
</evidence>
<name>A0A975FKB2_9MICO</name>
<evidence type="ECO:0000256" key="1">
    <source>
        <dbReference type="ARBA" id="ARBA00023015"/>
    </source>
</evidence>
<dbReference type="CDD" id="cd06267">
    <property type="entry name" value="PBP1_LacI_sugar_binding-like"/>
    <property type="match status" value="1"/>
</dbReference>
<keyword evidence="3" id="KW-0804">Transcription</keyword>
<dbReference type="Pfam" id="PF13377">
    <property type="entry name" value="Peripla_BP_3"/>
    <property type="match status" value="1"/>
</dbReference>
<keyword evidence="1" id="KW-0805">Transcription regulation</keyword>
<dbReference type="InterPro" id="IPR000843">
    <property type="entry name" value="HTH_LacI"/>
</dbReference>
<proteinExistence type="predicted"/>
<gene>
    <name evidence="6" type="ORF">G127AT_09320</name>
</gene>
<keyword evidence="2 6" id="KW-0238">DNA-binding</keyword>
<evidence type="ECO:0000256" key="3">
    <source>
        <dbReference type="ARBA" id="ARBA00023163"/>
    </source>
</evidence>
<dbReference type="PROSITE" id="PS50932">
    <property type="entry name" value="HTH_LACI_2"/>
    <property type="match status" value="1"/>
</dbReference>
<protein>
    <submittedName>
        <fullName evidence="6">LacI family DNA-binding transcriptional regulator</fullName>
    </submittedName>
</protein>
<reference evidence="6" key="1">
    <citation type="submission" date="2021-03" db="EMBL/GenBank/DDBJ databases">
        <title>Agromyces archimandritus sp. nov., isolated from the cockroach Archimandrita tessellata.</title>
        <authorList>
            <person name="Guzman J."/>
            <person name="Ortuzar M."/>
            <person name="Poehlein A."/>
            <person name="Daniel R."/>
            <person name="Trujillo M."/>
            <person name="Vilcinskas A."/>
        </authorList>
    </citation>
    <scope>NUCLEOTIDE SEQUENCE</scope>
    <source>
        <strain evidence="6">G127AT</strain>
    </source>
</reference>
<dbReference type="AlphaFoldDB" id="A0A975FKB2"/>
<evidence type="ECO:0000256" key="4">
    <source>
        <dbReference type="SAM" id="MobiDB-lite"/>
    </source>
</evidence>
<dbReference type="Gene3D" id="1.10.260.40">
    <property type="entry name" value="lambda repressor-like DNA-binding domains"/>
    <property type="match status" value="1"/>
</dbReference>
<dbReference type="Gene3D" id="3.40.50.2300">
    <property type="match status" value="2"/>
</dbReference>
<feature type="domain" description="HTH lacI-type" evidence="5">
    <location>
        <begin position="50"/>
        <end position="104"/>
    </location>
</feature>
<dbReference type="SMART" id="SM00354">
    <property type="entry name" value="HTH_LACI"/>
    <property type="match status" value="1"/>
</dbReference>